<keyword evidence="1 3" id="KW-0378">Hydrolase</keyword>
<evidence type="ECO:0000259" key="2">
    <source>
        <dbReference type="Pfam" id="PF07859"/>
    </source>
</evidence>
<evidence type="ECO:0000256" key="1">
    <source>
        <dbReference type="ARBA" id="ARBA00022801"/>
    </source>
</evidence>
<dbReference type="Proteomes" id="UP001553161">
    <property type="component" value="Unassembled WGS sequence"/>
</dbReference>
<evidence type="ECO:0000313" key="3">
    <source>
        <dbReference type="EMBL" id="MEV8465858.1"/>
    </source>
</evidence>
<dbReference type="RefSeq" id="WP_366191627.1">
    <property type="nucleotide sequence ID" value="NZ_JBFBVU010000003.1"/>
</dbReference>
<dbReference type="Pfam" id="PF07859">
    <property type="entry name" value="Abhydrolase_3"/>
    <property type="match status" value="1"/>
</dbReference>
<dbReference type="InterPro" id="IPR013094">
    <property type="entry name" value="AB_hydrolase_3"/>
</dbReference>
<comment type="caution">
    <text evidence="3">The sequence shown here is derived from an EMBL/GenBank/DDBJ whole genome shotgun (WGS) entry which is preliminary data.</text>
</comment>
<keyword evidence="4" id="KW-1185">Reference proteome</keyword>
<evidence type="ECO:0000313" key="4">
    <source>
        <dbReference type="Proteomes" id="UP001553161"/>
    </source>
</evidence>
<accession>A0ABV3L2X2</accession>
<dbReference type="InterPro" id="IPR050300">
    <property type="entry name" value="GDXG_lipolytic_enzyme"/>
</dbReference>
<dbReference type="Gene3D" id="3.40.50.1820">
    <property type="entry name" value="alpha/beta hydrolase"/>
    <property type="match status" value="1"/>
</dbReference>
<dbReference type="EMBL" id="JBFBVU010000003">
    <property type="protein sequence ID" value="MEV8465858.1"/>
    <property type="molecule type" value="Genomic_DNA"/>
</dbReference>
<protein>
    <submittedName>
        <fullName evidence="3">Alpha/beta hydrolase</fullName>
    </submittedName>
</protein>
<proteinExistence type="predicted"/>
<reference evidence="3 4" key="1">
    <citation type="submission" date="2024-07" db="EMBL/GenBank/DDBJ databases">
        <authorList>
            <person name="Kang M."/>
        </authorList>
    </citation>
    <scope>NUCLEOTIDE SEQUENCE [LARGE SCALE GENOMIC DNA]</scope>
    <source>
        <strain evidence="3 4">DFM31</strain>
    </source>
</reference>
<dbReference type="GO" id="GO:0016787">
    <property type="term" value="F:hydrolase activity"/>
    <property type="evidence" value="ECO:0007669"/>
    <property type="project" value="UniProtKB-KW"/>
</dbReference>
<name>A0ABV3L2X2_9RHOB</name>
<feature type="domain" description="Alpha/beta hydrolase fold-3" evidence="2">
    <location>
        <begin position="67"/>
        <end position="175"/>
    </location>
</feature>
<organism evidence="3 4">
    <name type="scientific">Meridianimarinicoccus marinus</name>
    <dbReference type="NCBI Taxonomy" id="3231483"/>
    <lineage>
        <taxon>Bacteria</taxon>
        <taxon>Pseudomonadati</taxon>
        <taxon>Pseudomonadota</taxon>
        <taxon>Alphaproteobacteria</taxon>
        <taxon>Rhodobacterales</taxon>
        <taxon>Paracoccaceae</taxon>
        <taxon>Meridianimarinicoccus</taxon>
    </lineage>
</organism>
<dbReference type="PANTHER" id="PTHR48081">
    <property type="entry name" value="AB HYDROLASE SUPERFAMILY PROTEIN C4A8.06C"/>
    <property type="match status" value="1"/>
</dbReference>
<dbReference type="PANTHER" id="PTHR48081:SF33">
    <property type="entry name" value="KYNURENINE FORMAMIDASE"/>
    <property type="match status" value="1"/>
</dbReference>
<dbReference type="InterPro" id="IPR029058">
    <property type="entry name" value="AB_hydrolase_fold"/>
</dbReference>
<dbReference type="SUPFAM" id="SSF53474">
    <property type="entry name" value="alpha/beta-Hydrolases"/>
    <property type="match status" value="1"/>
</dbReference>
<gene>
    <name evidence="3" type="ORF">AB0T83_03570</name>
</gene>
<sequence length="266" mass="28799">MDMRTAYEITAYIPQADAVIEGWTEDAADHRAVEASIGRAMLNLPYGDHPRARYDLFLPAGRPEGLVVFVHGGYWRRFDRSDFSHFSRGAVARGWAVAMPSYPLVPEVRISEITQHVARAIATAAARVPAGPMILAGHSAGGHLVARMAEANGPLSAVLQDRVQRVVPISPLGDLRPLLQTPLNADLHLDAVEAEAESPILRRPAPGLAVTIWAAEHERPVFLQQAEDLARAWGGGHRIAPGCHHLDVIHGLAEPDSPLTESLFTG</sequence>